<comment type="function">
    <text evidence="7">Component of the Mediator complex, a coactivator involved in the regulated transcription of nearly all RNA polymerase II-dependent genes. Mediator functions as a bridge to convey information from gene-specific regulatory proteins to the basal RNA polymerase II transcription machinery. Mediator is recruited to promoters by direct interactions with regulatory proteins and serves as a scaffold for the assembly of a functional preinitiation complex with RNA polymerase II and the general transcription factors.</text>
</comment>
<evidence type="ECO:0000256" key="6">
    <source>
        <dbReference type="ARBA" id="ARBA00023242"/>
    </source>
</evidence>
<keyword evidence="6 7" id="KW-0539">Nucleus</keyword>
<protein>
    <recommendedName>
        <fullName evidence="7">Mediator of RNA polymerase II transcription subunit 14</fullName>
    </recommendedName>
    <alternativeName>
        <fullName evidence="7">Mediator complex subunit 14</fullName>
    </alternativeName>
</protein>
<organism evidence="10">
    <name type="scientific">Amphimedon queenslandica</name>
    <name type="common">Sponge</name>
    <dbReference type="NCBI Taxonomy" id="400682"/>
    <lineage>
        <taxon>Eukaryota</taxon>
        <taxon>Metazoa</taxon>
        <taxon>Porifera</taxon>
        <taxon>Demospongiae</taxon>
        <taxon>Heteroscleromorpha</taxon>
        <taxon>Haplosclerida</taxon>
        <taxon>Niphatidae</taxon>
        <taxon>Amphimedon</taxon>
    </lineage>
</organism>
<comment type="subunit">
    <text evidence="7">Component of the Mediator complex.</text>
</comment>
<dbReference type="InterPro" id="IPR055122">
    <property type="entry name" value="Med14_N"/>
</dbReference>
<dbReference type="InParanoid" id="A0A1X7SWS4"/>
<name>A0A1X7SWS4_AMPQE</name>
<keyword evidence="5 7" id="KW-0804">Transcription</keyword>
<comment type="subcellular location">
    <subcellularLocation>
        <location evidence="1 7">Nucleus</location>
    </subcellularLocation>
</comment>
<dbReference type="GO" id="GO:0070847">
    <property type="term" value="C:core mediator complex"/>
    <property type="evidence" value="ECO:0007669"/>
    <property type="project" value="TreeGrafter"/>
</dbReference>
<dbReference type="Pfam" id="PF22981">
    <property type="entry name" value="RM2_Med14"/>
    <property type="match status" value="1"/>
</dbReference>
<evidence type="ECO:0000256" key="2">
    <source>
        <dbReference type="ARBA" id="ARBA00007813"/>
    </source>
</evidence>
<dbReference type="GO" id="GO:0016592">
    <property type="term" value="C:mediator complex"/>
    <property type="evidence" value="ECO:0007669"/>
    <property type="project" value="UniProtKB-UniRule"/>
</dbReference>
<sequence length="388" mass="44591">MEERVQLSTLLDYVLQKSYGDLTQLAELLPRNSDEDKKLRIVQYARHTRQLLIQLLALVKWAQTSNPIRHCTDMFRELNHQSWVYVDTADQLAHLSRTTLQQAMMPILSLAPAIDVLTTGSYPRLPTCIKNRIIPRPPLTPEERAMTFILIEGVIRYRLAREHLPSAIMKVKSIGNGRVTLTVPYEFEVTLTLVGDDLSLPWRVLDLKILVGHALSGSPVLVTEQQRLYLLQLVQSRLCSVDGNLNDMFNTLHHFCLSLQLDCLHAEVERLSVAVCGVYMKVEDYVPGHLIRLVYWRHTGPAYLLNNTSSPWPRITIYINPHSQTRQLITSHTPPLSIDLSLVPNKLSFQDVLVQCIKYRSLSILERLKKLFNDTPWENKVWYVNQVS</sequence>
<dbReference type="InterPro" id="IPR055113">
    <property type="entry name" value="Med14_RM2"/>
</dbReference>
<evidence type="ECO:0000256" key="4">
    <source>
        <dbReference type="ARBA" id="ARBA00023159"/>
    </source>
</evidence>
<evidence type="ECO:0000259" key="9">
    <source>
        <dbReference type="Pfam" id="PF22981"/>
    </source>
</evidence>
<evidence type="ECO:0000256" key="3">
    <source>
        <dbReference type="ARBA" id="ARBA00023015"/>
    </source>
</evidence>
<proteinExistence type="inferred from homology"/>
<evidence type="ECO:0000256" key="1">
    <source>
        <dbReference type="ARBA" id="ARBA00004123"/>
    </source>
</evidence>
<feature type="domain" description="Mediator complex subunit MED14 N-terminal" evidence="8">
    <location>
        <begin position="5"/>
        <end position="194"/>
    </location>
</feature>
<dbReference type="GO" id="GO:0006357">
    <property type="term" value="P:regulation of transcription by RNA polymerase II"/>
    <property type="evidence" value="ECO:0007669"/>
    <property type="project" value="InterPro"/>
</dbReference>
<keyword evidence="4 7" id="KW-0010">Activator</keyword>
<reference evidence="10" key="1">
    <citation type="submission" date="2017-05" db="UniProtKB">
        <authorList>
            <consortium name="EnsemblMetazoa"/>
        </authorList>
    </citation>
    <scope>IDENTIFICATION</scope>
</reference>
<dbReference type="STRING" id="400682.A0A1X7SWS4"/>
<dbReference type="OrthoDB" id="205099at2759"/>
<feature type="domain" description="Mediator of RNA polymerase II transcription subunit 14 RM2" evidence="9">
    <location>
        <begin position="279"/>
        <end position="338"/>
    </location>
</feature>
<dbReference type="EnsemblMetazoa" id="Aqu2.1.06610_001">
    <property type="protein sequence ID" value="Aqu2.1.06610_001"/>
    <property type="gene ID" value="Aqu2.1.06610"/>
</dbReference>
<keyword evidence="3 7" id="KW-0805">Transcription regulation</keyword>
<dbReference type="PANTHER" id="PTHR12809:SF2">
    <property type="entry name" value="MEDIATOR OF RNA POLYMERASE II TRANSCRIPTION SUBUNIT 14"/>
    <property type="match status" value="1"/>
</dbReference>
<evidence type="ECO:0000313" key="10">
    <source>
        <dbReference type="EnsemblMetazoa" id="Aqu2.1.06610_001"/>
    </source>
</evidence>
<evidence type="ECO:0000256" key="5">
    <source>
        <dbReference type="ARBA" id="ARBA00023163"/>
    </source>
</evidence>
<dbReference type="AlphaFoldDB" id="A0A1X7SWS4"/>
<dbReference type="GO" id="GO:0003712">
    <property type="term" value="F:transcription coregulator activity"/>
    <property type="evidence" value="ECO:0007669"/>
    <property type="project" value="UniProtKB-UniRule"/>
</dbReference>
<dbReference type="Pfam" id="PF08638">
    <property type="entry name" value="Med14"/>
    <property type="match status" value="1"/>
</dbReference>
<dbReference type="eggNOG" id="KOG1875">
    <property type="taxonomic scope" value="Eukaryota"/>
</dbReference>
<evidence type="ECO:0000259" key="8">
    <source>
        <dbReference type="Pfam" id="PF08638"/>
    </source>
</evidence>
<accession>A0A1X7SWS4</accession>
<dbReference type="InterPro" id="IPR013947">
    <property type="entry name" value="Mediator_Med14"/>
</dbReference>
<dbReference type="PANTHER" id="PTHR12809">
    <property type="entry name" value="MEDIATOR COMPLEX SUBUNIT"/>
    <property type="match status" value="1"/>
</dbReference>
<evidence type="ECO:0000256" key="7">
    <source>
        <dbReference type="RuleBase" id="RU365082"/>
    </source>
</evidence>
<comment type="similarity">
    <text evidence="2 7">Belongs to the Mediator complex subunit 14 family.</text>
</comment>